<dbReference type="PIRSF" id="PIRSF006060">
    <property type="entry name" value="AA_transporter"/>
    <property type="match status" value="1"/>
</dbReference>
<dbReference type="PANTHER" id="PTHR11785">
    <property type="entry name" value="AMINO ACID TRANSPORTER"/>
    <property type="match status" value="1"/>
</dbReference>
<feature type="transmembrane region" description="Helical" evidence="9">
    <location>
        <begin position="180"/>
        <end position="200"/>
    </location>
</feature>
<evidence type="ECO:0000313" key="11">
    <source>
        <dbReference type="WBParaSite" id="TREG1_93480.2"/>
    </source>
</evidence>
<proteinExistence type="inferred from homology"/>
<feature type="transmembrane region" description="Helical" evidence="9">
    <location>
        <begin position="251"/>
        <end position="271"/>
    </location>
</feature>
<evidence type="ECO:0000256" key="6">
    <source>
        <dbReference type="ARBA" id="ARBA00022989"/>
    </source>
</evidence>
<feature type="transmembrane region" description="Helical" evidence="9">
    <location>
        <begin position="97"/>
        <end position="119"/>
    </location>
</feature>
<feature type="transmembrane region" description="Helical" evidence="9">
    <location>
        <begin position="384"/>
        <end position="403"/>
    </location>
</feature>
<comment type="subcellular location">
    <subcellularLocation>
        <location evidence="1">Cell membrane</location>
        <topology evidence="1">Multi-pass membrane protein</topology>
    </subcellularLocation>
</comment>
<organism evidence="10 11">
    <name type="scientific">Trichobilharzia regenti</name>
    <name type="common">Nasal bird schistosome</name>
    <dbReference type="NCBI Taxonomy" id="157069"/>
    <lineage>
        <taxon>Eukaryota</taxon>
        <taxon>Metazoa</taxon>
        <taxon>Spiralia</taxon>
        <taxon>Lophotrochozoa</taxon>
        <taxon>Platyhelminthes</taxon>
        <taxon>Trematoda</taxon>
        <taxon>Digenea</taxon>
        <taxon>Strigeidida</taxon>
        <taxon>Schistosomatoidea</taxon>
        <taxon>Schistosomatidae</taxon>
        <taxon>Trichobilharzia</taxon>
    </lineage>
</organism>
<comment type="similarity">
    <text evidence="2">Belongs to the amino acid-polyamine-organocation (APC) superfamily. L-type amino acid transporter (LAT) (TC 2.A.3.8) family.</text>
</comment>
<evidence type="ECO:0000256" key="2">
    <source>
        <dbReference type="ARBA" id="ARBA00007040"/>
    </source>
</evidence>
<dbReference type="FunFam" id="1.20.1740.10:FF:000003">
    <property type="entry name" value="Y+L amino acid transporter 1 isoform X1"/>
    <property type="match status" value="1"/>
</dbReference>
<feature type="transmembrane region" description="Helical" evidence="9">
    <location>
        <begin position="409"/>
        <end position="431"/>
    </location>
</feature>
<dbReference type="InterPro" id="IPR050598">
    <property type="entry name" value="AminoAcid_Transporter"/>
</dbReference>
<feature type="transmembrane region" description="Helical" evidence="9">
    <location>
        <begin position="207"/>
        <end position="231"/>
    </location>
</feature>
<accession>A0AA85KPQ3</accession>
<evidence type="ECO:0000256" key="9">
    <source>
        <dbReference type="SAM" id="Phobius"/>
    </source>
</evidence>
<feature type="transmembrane region" description="Helical" evidence="9">
    <location>
        <begin position="472"/>
        <end position="492"/>
    </location>
</feature>
<feature type="transmembrane region" description="Helical" evidence="9">
    <location>
        <begin position="443"/>
        <end position="466"/>
    </location>
</feature>
<evidence type="ECO:0000256" key="7">
    <source>
        <dbReference type="ARBA" id="ARBA00023136"/>
    </source>
</evidence>
<reference evidence="10" key="1">
    <citation type="submission" date="2022-06" db="EMBL/GenBank/DDBJ databases">
        <authorList>
            <person name="Berger JAMES D."/>
            <person name="Berger JAMES D."/>
        </authorList>
    </citation>
    <scope>NUCLEOTIDE SEQUENCE [LARGE SCALE GENOMIC DNA]</scope>
</reference>
<sequence length="548" mass="59201">MMPDIEHSTNDSFEISFSCIFSREFFELAALVFVLSHAMGLFNKKKKDDDQNQSVTLKKEVSVLQGVSIVVGVIIGSGIFVSPVGVLTYTKSVGLSLILWSVTGLFSALGAIVYAELGVTIPRSGGEYIYILQTFGPLPAFLAFWITFVVIGSASCAANGLIFADYILRPIYLNCATPTFVVRLVGVLGILTLCFIHCFSVKWATKIAVVFTACKVAALLLIIGFGCYYLALGNTESFKDSFEDSETSPGALALAFYQGFWAFAGWNYLNFLTGEVKNPARTLPIVIVLSLTTVTLIYILTNVAYLAVLSPTEVLASGEGSAAIAVTFATRCMGSFGLVMPALVGASVFGSINGEVFSISRLAFTAGEEGHMPALLSMVNIERLTPIPSVLSVVILAIIFQMFDNIFYLIELTGFAFAVISAMAVGSLLHIRRTHPEMNTSGFRLPIWLPVLYLVVDIAIGILTVYQSPKTSAVSLGVMALGIPVYLFGVSWKNKPKSMQSLIYRVTVTLQKVLKVVEQEAASDTVKENDIHMKSAPSSPEISWGVTN</sequence>
<evidence type="ECO:0000256" key="5">
    <source>
        <dbReference type="ARBA" id="ARBA00022692"/>
    </source>
</evidence>
<feature type="region of interest" description="Disordered" evidence="8">
    <location>
        <begin position="528"/>
        <end position="548"/>
    </location>
</feature>
<feature type="transmembrane region" description="Helical" evidence="9">
    <location>
        <begin position="63"/>
        <end position="85"/>
    </location>
</feature>
<keyword evidence="6 9" id="KW-1133">Transmembrane helix</keyword>
<dbReference type="Pfam" id="PF13520">
    <property type="entry name" value="AA_permease_2"/>
    <property type="match status" value="1"/>
</dbReference>
<dbReference type="WBParaSite" id="TREG1_93480.2">
    <property type="protein sequence ID" value="TREG1_93480.2"/>
    <property type="gene ID" value="TREG1_93480"/>
</dbReference>
<evidence type="ECO:0000256" key="8">
    <source>
        <dbReference type="SAM" id="MobiDB-lite"/>
    </source>
</evidence>
<evidence type="ECO:0008006" key="12">
    <source>
        <dbReference type="Google" id="ProtNLM"/>
    </source>
</evidence>
<dbReference type="Gene3D" id="1.20.1740.10">
    <property type="entry name" value="Amino acid/polyamine transporter I"/>
    <property type="match status" value="1"/>
</dbReference>
<protein>
    <recommendedName>
        <fullName evidence="12">Amino acid permease/ SLC12A domain-containing protein</fullName>
    </recommendedName>
</protein>
<name>A0AA85KPQ3_TRIRE</name>
<evidence type="ECO:0000256" key="4">
    <source>
        <dbReference type="ARBA" id="ARBA00022475"/>
    </source>
</evidence>
<keyword evidence="7 9" id="KW-0472">Membrane</keyword>
<dbReference type="GO" id="GO:0005886">
    <property type="term" value="C:plasma membrane"/>
    <property type="evidence" value="ECO:0007669"/>
    <property type="project" value="UniProtKB-SubCell"/>
</dbReference>
<keyword evidence="4" id="KW-1003">Cell membrane</keyword>
<dbReference type="PANTHER" id="PTHR11785:SF528">
    <property type="entry name" value="AMINO ACID TRANSPORTER PROTEIN JHI-21"/>
    <property type="match status" value="1"/>
</dbReference>
<keyword evidence="5 9" id="KW-0812">Transmembrane</keyword>
<feature type="transmembrane region" description="Helical" evidence="9">
    <location>
        <begin position="328"/>
        <end position="352"/>
    </location>
</feature>
<feature type="transmembrane region" description="Helical" evidence="9">
    <location>
        <begin position="140"/>
        <end position="168"/>
    </location>
</feature>
<keyword evidence="3" id="KW-0813">Transport</keyword>
<reference evidence="11" key="2">
    <citation type="submission" date="2023-11" db="UniProtKB">
        <authorList>
            <consortium name="WormBaseParasite"/>
        </authorList>
    </citation>
    <scope>IDENTIFICATION</scope>
</reference>
<evidence type="ECO:0000256" key="1">
    <source>
        <dbReference type="ARBA" id="ARBA00004651"/>
    </source>
</evidence>
<dbReference type="Proteomes" id="UP000050795">
    <property type="component" value="Unassembled WGS sequence"/>
</dbReference>
<evidence type="ECO:0000313" key="10">
    <source>
        <dbReference type="Proteomes" id="UP000050795"/>
    </source>
</evidence>
<keyword evidence="10" id="KW-1185">Reference proteome</keyword>
<dbReference type="AlphaFoldDB" id="A0AA85KPQ3"/>
<dbReference type="InterPro" id="IPR002293">
    <property type="entry name" value="AA/rel_permease1"/>
</dbReference>
<dbReference type="GO" id="GO:0015179">
    <property type="term" value="F:L-amino acid transmembrane transporter activity"/>
    <property type="evidence" value="ECO:0007669"/>
    <property type="project" value="TreeGrafter"/>
</dbReference>
<feature type="transmembrane region" description="Helical" evidence="9">
    <location>
        <begin position="283"/>
        <end position="308"/>
    </location>
</feature>
<feature type="compositionally biased region" description="Polar residues" evidence="8">
    <location>
        <begin position="536"/>
        <end position="548"/>
    </location>
</feature>
<evidence type="ECO:0000256" key="3">
    <source>
        <dbReference type="ARBA" id="ARBA00022448"/>
    </source>
</evidence>
<feature type="transmembrane region" description="Helical" evidence="9">
    <location>
        <begin position="20"/>
        <end position="42"/>
    </location>
</feature>